<dbReference type="PROSITE" id="PS50172">
    <property type="entry name" value="BRCT"/>
    <property type="match status" value="1"/>
</dbReference>
<dbReference type="Pfam" id="PF00817">
    <property type="entry name" value="IMS"/>
    <property type="match status" value="1"/>
</dbReference>
<evidence type="ECO:0000256" key="4">
    <source>
        <dbReference type="ARBA" id="ARBA00022634"/>
    </source>
</evidence>
<comment type="subcellular location">
    <subcellularLocation>
        <location evidence="1 13">Nucleus</location>
    </subcellularLocation>
</comment>
<dbReference type="InterPro" id="IPR001126">
    <property type="entry name" value="UmuC"/>
</dbReference>
<evidence type="ECO:0000313" key="21">
    <source>
        <dbReference type="RefSeq" id="XP_046600842.1"/>
    </source>
</evidence>
<evidence type="ECO:0000313" key="19">
    <source>
        <dbReference type="RefSeq" id="XP_015517367.2"/>
    </source>
</evidence>
<dbReference type="InterPro" id="IPR038401">
    <property type="entry name" value="Rev1_C_sf"/>
</dbReference>
<dbReference type="Gene3D" id="3.40.50.10190">
    <property type="entry name" value="BRCT domain"/>
    <property type="match status" value="1"/>
</dbReference>
<dbReference type="RefSeq" id="XP_046600948.1">
    <property type="nucleotide sequence ID" value="XM_046744992.1"/>
</dbReference>
<feature type="region of interest" description="Disordered" evidence="15">
    <location>
        <begin position="769"/>
        <end position="818"/>
    </location>
</feature>
<dbReference type="SUPFAM" id="SSF52113">
    <property type="entry name" value="BRCT domain"/>
    <property type="match status" value="1"/>
</dbReference>
<evidence type="ECO:0000259" key="17">
    <source>
        <dbReference type="PROSITE" id="PS50173"/>
    </source>
</evidence>
<feature type="binding site" evidence="14">
    <location>
        <position position="450"/>
    </location>
    <ligand>
        <name>Mg(2+)</name>
        <dbReference type="ChEBI" id="CHEBI:18420"/>
        <label>1</label>
    </ligand>
</feature>
<dbReference type="OrthoDB" id="427711at2759"/>
<dbReference type="AlphaFoldDB" id="A0A6J0BSU3"/>
<dbReference type="GO" id="GO:0006281">
    <property type="term" value="P:DNA repair"/>
    <property type="evidence" value="ECO:0007669"/>
    <property type="project" value="UniProtKB-KW"/>
</dbReference>
<dbReference type="GO" id="GO:0003887">
    <property type="term" value="F:DNA-directed DNA polymerase activity"/>
    <property type="evidence" value="ECO:0007669"/>
    <property type="project" value="InterPro"/>
</dbReference>
<dbReference type="InterPro" id="IPR036775">
    <property type="entry name" value="DNA_pol_Y-fam_lit_finger_sf"/>
</dbReference>
<feature type="binding site" evidence="14">
    <location>
        <position position="449"/>
    </location>
    <ligand>
        <name>Mg(2+)</name>
        <dbReference type="ChEBI" id="CHEBI:18420"/>
        <label>1</label>
    </ligand>
</feature>
<dbReference type="SUPFAM" id="SSF56672">
    <property type="entry name" value="DNA/RNA polymerases"/>
    <property type="match status" value="1"/>
</dbReference>
<dbReference type="SUPFAM" id="SSF100879">
    <property type="entry name" value="Lesion bypass DNA polymerase (Y-family), little finger domain"/>
    <property type="match status" value="1"/>
</dbReference>
<evidence type="ECO:0000256" key="7">
    <source>
        <dbReference type="ARBA" id="ARBA00022723"/>
    </source>
</evidence>
<dbReference type="GO" id="GO:0017125">
    <property type="term" value="F:deoxycytidyl transferase activity"/>
    <property type="evidence" value="ECO:0007669"/>
    <property type="project" value="TreeGrafter"/>
</dbReference>
<dbReference type="Gene3D" id="1.10.150.20">
    <property type="entry name" value="5' to 3' exonuclease, C-terminal subdomain"/>
    <property type="match status" value="1"/>
</dbReference>
<feature type="compositionally biased region" description="Polar residues" evidence="15">
    <location>
        <begin position="1038"/>
        <end position="1052"/>
    </location>
</feature>
<evidence type="ECO:0000256" key="13">
    <source>
        <dbReference type="PIRNR" id="PIRNR036573"/>
    </source>
</evidence>
<dbReference type="KEGG" id="nlo:107222492"/>
<dbReference type="RefSeq" id="XP_046600887.1">
    <property type="nucleotide sequence ID" value="XM_046744931.1"/>
</dbReference>
<dbReference type="InterPro" id="IPR001357">
    <property type="entry name" value="BRCT_dom"/>
</dbReference>
<evidence type="ECO:0000256" key="8">
    <source>
        <dbReference type="ARBA" id="ARBA00022763"/>
    </source>
</evidence>
<evidence type="ECO:0000256" key="15">
    <source>
        <dbReference type="SAM" id="MobiDB-lite"/>
    </source>
</evidence>
<dbReference type="GeneID" id="107222492"/>
<dbReference type="Proteomes" id="UP000829291">
    <property type="component" value="Chromosome 1"/>
</dbReference>
<dbReference type="Pfam" id="PF11799">
    <property type="entry name" value="IMS_C"/>
    <property type="match status" value="1"/>
</dbReference>
<dbReference type="PANTHER" id="PTHR45990:SF1">
    <property type="entry name" value="DNA REPAIR PROTEIN REV1"/>
    <property type="match status" value="1"/>
</dbReference>
<comment type="cofactor">
    <cofactor evidence="14">
        <name>Mg(2+)</name>
        <dbReference type="ChEBI" id="CHEBI:18420"/>
    </cofactor>
    <text evidence="14">Binds 2 magnesium ions.</text>
</comment>
<keyword evidence="18" id="KW-1185">Reference proteome</keyword>
<evidence type="ECO:0000256" key="1">
    <source>
        <dbReference type="ARBA" id="ARBA00004123"/>
    </source>
</evidence>
<feature type="compositionally biased region" description="Polar residues" evidence="15">
    <location>
        <begin position="192"/>
        <end position="203"/>
    </location>
</feature>
<dbReference type="Pfam" id="PF14377">
    <property type="entry name" value="UBM"/>
    <property type="match status" value="3"/>
</dbReference>
<keyword evidence="4 13" id="KW-0237">DNA synthesis</keyword>
<dbReference type="RefSeq" id="XP_015517367.2">
    <property type="nucleotide sequence ID" value="XM_015661881.2"/>
</dbReference>
<dbReference type="CDD" id="cd17719">
    <property type="entry name" value="BRCT_Rev1"/>
    <property type="match status" value="1"/>
</dbReference>
<evidence type="ECO:0000313" key="20">
    <source>
        <dbReference type="RefSeq" id="XP_046600793.1"/>
    </source>
</evidence>
<dbReference type="Gene3D" id="6.10.250.1630">
    <property type="match status" value="2"/>
</dbReference>
<organism evidence="18 19">
    <name type="scientific">Neodiprion lecontei</name>
    <name type="common">Redheaded pine sawfly</name>
    <dbReference type="NCBI Taxonomy" id="441921"/>
    <lineage>
        <taxon>Eukaryota</taxon>
        <taxon>Metazoa</taxon>
        <taxon>Ecdysozoa</taxon>
        <taxon>Arthropoda</taxon>
        <taxon>Hexapoda</taxon>
        <taxon>Insecta</taxon>
        <taxon>Pterygota</taxon>
        <taxon>Neoptera</taxon>
        <taxon>Endopterygota</taxon>
        <taxon>Hymenoptera</taxon>
        <taxon>Tenthredinoidea</taxon>
        <taxon>Diprionidae</taxon>
        <taxon>Diprioninae</taxon>
        <taxon>Neodiprion</taxon>
    </lineage>
</organism>
<dbReference type="FunCoup" id="A0A6J0BSU3">
    <property type="interactions" value="1219"/>
</dbReference>
<dbReference type="Pfam" id="PF21999">
    <property type="entry name" value="IMS_HHH_1"/>
    <property type="match status" value="1"/>
</dbReference>
<dbReference type="InterPro" id="IPR043502">
    <property type="entry name" value="DNA/RNA_pol_sf"/>
</dbReference>
<feature type="region of interest" description="Disordered" evidence="15">
    <location>
        <begin position="258"/>
        <end position="282"/>
    </location>
</feature>
<dbReference type="EC" id="2.7.7.-" evidence="13"/>
<dbReference type="InterPro" id="IPR031991">
    <property type="entry name" value="Rev1_C"/>
</dbReference>
<keyword evidence="11 13" id="KW-0234">DNA repair</keyword>
<feature type="compositionally biased region" description="Polar residues" evidence="15">
    <location>
        <begin position="769"/>
        <end position="795"/>
    </location>
</feature>
<dbReference type="Pfam" id="PF16589">
    <property type="entry name" value="BRCT_2"/>
    <property type="match status" value="1"/>
</dbReference>
<evidence type="ECO:0000256" key="9">
    <source>
        <dbReference type="ARBA" id="ARBA00022842"/>
    </source>
</evidence>
<comment type="similarity">
    <text evidence="2 13">Belongs to the DNA polymerase type-Y family.</text>
</comment>
<evidence type="ECO:0000256" key="12">
    <source>
        <dbReference type="ARBA" id="ARBA00023242"/>
    </source>
</evidence>
<dbReference type="InterPro" id="IPR043128">
    <property type="entry name" value="Rev_trsase/Diguanyl_cyclase"/>
</dbReference>
<dbReference type="GO" id="GO:0070987">
    <property type="term" value="P:error-free translesion synthesis"/>
    <property type="evidence" value="ECO:0007669"/>
    <property type="project" value="TreeGrafter"/>
</dbReference>
<feature type="domain" description="BRCT" evidence="16">
    <location>
        <begin position="53"/>
        <end position="144"/>
    </location>
</feature>
<dbReference type="GO" id="GO:0003684">
    <property type="term" value="F:damaged DNA binding"/>
    <property type="evidence" value="ECO:0007669"/>
    <property type="project" value="UniProtKB-UniRule"/>
</dbReference>
<gene>
    <name evidence="19 20 21 22 23" type="primary">LOC107222492</name>
</gene>
<evidence type="ECO:0000256" key="14">
    <source>
        <dbReference type="PIRSR" id="PIRSR036573-2"/>
    </source>
</evidence>
<feature type="region of interest" description="Disordered" evidence="15">
    <location>
        <begin position="1034"/>
        <end position="1100"/>
    </location>
</feature>
<dbReference type="GO" id="GO:0005634">
    <property type="term" value="C:nucleus"/>
    <property type="evidence" value="ECO:0007669"/>
    <property type="project" value="UniProtKB-SubCell"/>
</dbReference>
<sequence length="1254" mass="140478">MLDHTGNENMTSKRKNRDAWAPTGFEEWGGYMAAKKAKLEEQFQERAAVEFKNNSTLFQGLCIFVNGYTKPSADELRLLMMEHNGVYHHYMRPRITTHIIASNLPYSKIMMYKKSQNPLPICKPEWITDSIKAGKLLNYQDYLLYSNHTKTQPKLAFAATSAKLAPELDTDKDKVILDDNSTKSKEVGPESSKPNTVSKQVSPTKEGGSRSVNSTKNPEFLSEFYNNSRLHHISTMGAVFKDYINELRDKSDKSFPGLESLKKLKRPNRTPETLDPMNSDSDEDLIDSSLDEKFAKQEPVIMHIDMDCFFVSVGLRNRPELKGLPVAVTHAKGNKAPQNASSREIEMKMYKERFKEKLNKGQKIEEKDQESSTVADKHYENASLSEIASCSYEARKAGLKNGMFLGQALKLCPDLKTIPYDFEGYKEVSYALYDIVATYTLDIEAVSCDEMYADCTKIISESGLRPLEFAEIIRKQITEKTGCPVSTGFGGNKLQARLATKKAKPNGQFYLEHKDVRRYMSTINIRDLPGVGATMTHKLNGMGVFTCAELQSVAIRELQKELGKKTGEMVYNMCRGIDNTKLNLEHVRKSVSAEVNYGIRFESATDADKFLKQLSEEVCNRLIKANVKGRCVTLKLMIRSKNAPVETAKYMGHGICDHITRSKNLISPVNDLSIIAKEVLTLWNQLQQIPEDVRGVGIQISRLESTKSSEKSNLMAFINKTQQPGSKNKPEILSIQNVPKESKLGRLHGFLLTSKQCTPIAKSTVNSTSLASSLQSTPSISSEKKAVTTSNSVESGGSAISKENKSLRQATSSISENGNQFIDQQLRSSKPESKPNNIEDHLLMQEIDESVLAELPEEIQREITDAAKSRVVKKVKNKQEILPPIQKHSPAIPKSRENPPLIQKKQDAYFKQSKPNIEKPKKSEMPPIQEVDLAVLLELPDEIRNEILNEYRAKANESKQLAIPGCSANAINNEVRDKSPIDEANLSISQVDPDVLAALPKDIQNDVKDYCASKKLEKNTTSAQMNNKNVLIPKRFGTATSRSTVNQKATRSIKSKVSDNGKSSKTSKNKKNILVNNTKSLKKSPEPKQQVLDNDPGPAAELLKLDTPDIESKIKENATDNIMSLSMAAKSGDPEDQKALLKLLVEELMDLSLKEVKIQIQNWISESDSVNEVDFLAFTTFLSSLPKEKRIEDLHVLLKTMHRFISKSKLCVWHRAYRKTVEHVQHHMLATYDSSLMVPSIECEHVACSNGEDT</sequence>
<dbReference type="RefSeq" id="XP_046600793.1">
    <property type="nucleotide sequence ID" value="XM_046744837.1"/>
</dbReference>
<reference evidence="19 20" key="1">
    <citation type="submission" date="2025-05" db="UniProtKB">
        <authorList>
            <consortium name="RefSeq"/>
        </authorList>
    </citation>
    <scope>IDENTIFICATION</scope>
    <source>
        <tissue evidence="19 20">Thorax and Abdomen</tissue>
    </source>
</reference>
<dbReference type="InParanoid" id="A0A6J0BSU3"/>
<dbReference type="Gene3D" id="3.30.1490.100">
    <property type="entry name" value="DNA polymerase, Y-family, little finger domain"/>
    <property type="match status" value="1"/>
</dbReference>
<evidence type="ECO:0000313" key="22">
    <source>
        <dbReference type="RefSeq" id="XP_046600887.1"/>
    </source>
</evidence>
<dbReference type="Gene3D" id="3.40.1170.60">
    <property type="match status" value="1"/>
</dbReference>
<dbReference type="PROSITE" id="PS50173">
    <property type="entry name" value="UMUC"/>
    <property type="match status" value="1"/>
</dbReference>
<evidence type="ECO:0000256" key="5">
    <source>
        <dbReference type="ARBA" id="ARBA00022679"/>
    </source>
</evidence>
<dbReference type="Gene3D" id="3.30.70.270">
    <property type="match status" value="2"/>
</dbReference>
<accession>A0A6J0BSU3</accession>
<dbReference type="InterPro" id="IPR017961">
    <property type="entry name" value="DNA_pol_Y-fam_little_finger"/>
</dbReference>
<evidence type="ECO:0000256" key="11">
    <source>
        <dbReference type="ARBA" id="ARBA00023204"/>
    </source>
</evidence>
<dbReference type="CDD" id="cd12145">
    <property type="entry name" value="Rev1_C"/>
    <property type="match status" value="1"/>
</dbReference>
<evidence type="ECO:0000256" key="2">
    <source>
        <dbReference type="ARBA" id="ARBA00010945"/>
    </source>
</evidence>
<evidence type="ECO:0000313" key="18">
    <source>
        <dbReference type="Proteomes" id="UP000829291"/>
    </source>
</evidence>
<protein>
    <recommendedName>
        <fullName evidence="3 13">DNA repair protein REV1</fullName>
        <ecNumber evidence="13">2.7.7.-</ecNumber>
    </recommendedName>
</protein>
<feature type="domain" description="UmuC" evidence="17">
    <location>
        <begin position="301"/>
        <end position="532"/>
    </location>
</feature>
<dbReference type="PANTHER" id="PTHR45990">
    <property type="entry name" value="DNA REPAIR PROTEIN REV1"/>
    <property type="match status" value="1"/>
</dbReference>
<dbReference type="Gene3D" id="6.10.250.1490">
    <property type="match status" value="1"/>
</dbReference>
<keyword evidence="6 13" id="KW-0548">Nucleotidyltransferase</keyword>
<keyword evidence="7 14" id="KW-0479">Metal-binding</keyword>
<dbReference type="PIRSF" id="PIRSF036573">
    <property type="entry name" value="REV1"/>
    <property type="match status" value="1"/>
</dbReference>
<dbReference type="RefSeq" id="XP_046600842.1">
    <property type="nucleotide sequence ID" value="XM_046744886.1"/>
</dbReference>
<feature type="region of interest" description="Disordered" evidence="15">
    <location>
        <begin position="175"/>
        <end position="216"/>
    </location>
</feature>
<evidence type="ECO:0000259" key="16">
    <source>
        <dbReference type="PROSITE" id="PS50172"/>
    </source>
</evidence>
<evidence type="ECO:0000256" key="10">
    <source>
        <dbReference type="ARBA" id="ARBA00023125"/>
    </source>
</evidence>
<keyword evidence="9 14" id="KW-0460">Magnesium</keyword>
<keyword evidence="5 13" id="KW-0808">Transferase</keyword>
<dbReference type="InterPro" id="IPR036420">
    <property type="entry name" value="BRCT_dom_sf"/>
</dbReference>
<keyword evidence="8 13" id="KW-0227">DNA damage</keyword>
<comment type="function">
    <text evidence="13">Deoxycytidyl transferase involved in DNA repair. Transfers a dCMP residue from dCTP to the 3'-end of a DNA primer in a template-dependent reaction. May assist in the first step in the bypass of abasic lesions by the insertion of a nucleotide opposite the lesion. Required for normal induction of mutations by physical and chemical agents.</text>
</comment>
<dbReference type="InterPro" id="IPR012112">
    <property type="entry name" value="REV1"/>
</dbReference>
<dbReference type="InterPro" id="IPR025527">
    <property type="entry name" value="HUWE1/Rev1_UBM"/>
</dbReference>
<dbReference type="GO" id="GO:0046872">
    <property type="term" value="F:metal ion binding"/>
    <property type="evidence" value="ECO:0007669"/>
    <property type="project" value="UniProtKB-KW"/>
</dbReference>
<evidence type="ECO:0000313" key="23">
    <source>
        <dbReference type="RefSeq" id="XP_046600948.1"/>
    </source>
</evidence>
<feature type="compositionally biased region" description="Basic and acidic residues" evidence="15">
    <location>
        <begin position="175"/>
        <end position="188"/>
    </location>
</feature>
<name>A0A6J0BSU3_NEOLC</name>
<dbReference type="Pfam" id="PF16727">
    <property type="entry name" value="REV1_C"/>
    <property type="match status" value="1"/>
</dbReference>
<evidence type="ECO:0000256" key="3">
    <source>
        <dbReference type="ARBA" id="ARBA00020399"/>
    </source>
</evidence>
<feature type="binding site" evidence="14">
    <location>
        <position position="305"/>
    </location>
    <ligand>
        <name>Mg(2+)</name>
        <dbReference type="ChEBI" id="CHEBI:18420"/>
        <label>1</label>
    </ligand>
</feature>
<proteinExistence type="inferred from homology"/>
<feature type="compositionally biased region" description="Polar residues" evidence="15">
    <location>
        <begin position="807"/>
        <end position="818"/>
    </location>
</feature>
<dbReference type="CDD" id="cd01701">
    <property type="entry name" value="PolY_Rev1"/>
    <property type="match status" value="1"/>
</dbReference>
<dbReference type="InterPro" id="IPR053848">
    <property type="entry name" value="IMS_HHH_1"/>
</dbReference>
<keyword evidence="10 13" id="KW-0238">DNA-binding</keyword>
<dbReference type="GO" id="GO:0042276">
    <property type="term" value="P:error-prone translesion synthesis"/>
    <property type="evidence" value="ECO:0007669"/>
    <property type="project" value="InterPro"/>
</dbReference>
<evidence type="ECO:0000256" key="6">
    <source>
        <dbReference type="ARBA" id="ARBA00022695"/>
    </source>
</evidence>
<dbReference type="Gene3D" id="1.20.58.1280">
    <property type="entry name" value="DNA repair protein Rev1, C-terminal domain"/>
    <property type="match status" value="1"/>
</dbReference>
<dbReference type="SMART" id="SM00292">
    <property type="entry name" value="BRCT"/>
    <property type="match status" value="1"/>
</dbReference>
<keyword evidence="12 13" id="KW-0539">Nucleus</keyword>